<organism evidence="2 3">
    <name type="scientific">Gymnodinialimonas ceratoperidinii</name>
    <dbReference type="NCBI Taxonomy" id="2856823"/>
    <lineage>
        <taxon>Bacteria</taxon>
        <taxon>Pseudomonadati</taxon>
        <taxon>Pseudomonadota</taxon>
        <taxon>Alphaproteobacteria</taxon>
        <taxon>Rhodobacterales</taxon>
        <taxon>Paracoccaceae</taxon>
        <taxon>Gymnodinialimonas</taxon>
    </lineage>
</organism>
<dbReference type="RefSeq" id="WP_219002656.1">
    <property type="nucleotide sequence ID" value="NZ_CP079194.1"/>
</dbReference>
<dbReference type="Pfam" id="PF05437">
    <property type="entry name" value="AzlD"/>
    <property type="match status" value="1"/>
</dbReference>
<protein>
    <submittedName>
        <fullName evidence="2">AzlD domain-containing protein</fullName>
    </submittedName>
</protein>
<gene>
    <name evidence="2" type="ORF">KYE46_00450</name>
</gene>
<feature type="transmembrane region" description="Helical" evidence="1">
    <location>
        <begin position="95"/>
        <end position="112"/>
    </location>
</feature>
<name>A0A8F6TXY9_9RHOB</name>
<sequence length="113" mass="12218">MNNGLANWSSAEIWFIIAALGVATFAIRLSFLGLIGNRELPEWLLRHLRYTPVAILPALVTPLVVWPDAPDTSLSPPHLAGAVAAMAVGYWRKSPIWAVVAGMATFLLVQALT</sequence>
<proteinExistence type="predicted"/>
<dbReference type="KEGG" id="gce:KYE46_00450"/>
<accession>A0A8F6TXY9</accession>
<dbReference type="InterPro" id="IPR008407">
    <property type="entry name" value="Brnchd-chn_aa_trnsp_AzlD"/>
</dbReference>
<feature type="transmembrane region" description="Helical" evidence="1">
    <location>
        <begin position="13"/>
        <end position="35"/>
    </location>
</feature>
<keyword evidence="1" id="KW-0812">Transmembrane</keyword>
<dbReference type="Proteomes" id="UP000825009">
    <property type="component" value="Chromosome"/>
</dbReference>
<keyword evidence="1" id="KW-0472">Membrane</keyword>
<keyword evidence="3" id="KW-1185">Reference proteome</keyword>
<evidence type="ECO:0000313" key="2">
    <source>
        <dbReference type="EMBL" id="QXT39767.1"/>
    </source>
</evidence>
<feature type="transmembrane region" description="Helical" evidence="1">
    <location>
        <begin position="47"/>
        <end position="66"/>
    </location>
</feature>
<dbReference type="AlphaFoldDB" id="A0A8F6TXY9"/>
<evidence type="ECO:0000313" key="3">
    <source>
        <dbReference type="Proteomes" id="UP000825009"/>
    </source>
</evidence>
<evidence type="ECO:0000256" key="1">
    <source>
        <dbReference type="SAM" id="Phobius"/>
    </source>
</evidence>
<keyword evidence="1" id="KW-1133">Transmembrane helix</keyword>
<reference evidence="2 3" key="1">
    <citation type="submission" date="2021-07" db="EMBL/GenBank/DDBJ databases">
        <title>A novel Jannaschia species isolated from marine dinoflagellate Ceratoperidinium margalefii.</title>
        <authorList>
            <person name="Jiang Y."/>
            <person name="Li Z."/>
        </authorList>
    </citation>
    <scope>NUCLEOTIDE SEQUENCE [LARGE SCALE GENOMIC DNA]</scope>
    <source>
        <strain evidence="2 3">J12C1-MA-4</strain>
    </source>
</reference>
<dbReference type="EMBL" id="CP079194">
    <property type="protein sequence ID" value="QXT39767.1"/>
    <property type="molecule type" value="Genomic_DNA"/>
</dbReference>